<keyword evidence="3 6" id="KW-0378">Hydrolase</keyword>
<dbReference type="Gene3D" id="3.30.2010.10">
    <property type="entry name" value="Metalloproteases ('zincins'), catalytic domain"/>
    <property type="match status" value="1"/>
</dbReference>
<reference evidence="9 10" key="1">
    <citation type="submission" date="2019-04" db="EMBL/GenBank/DDBJ databases">
        <title>Chitiniphilus eburnea sp. nov., a novel chitinolytic bacterium isolated from aquaculture sludge.</title>
        <authorList>
            <person name="Sheng M."/>
        </authorList>
    </citation>
    <scope>NUCLEOTIDE SEQUENCE [LARGE SCALE GENOMIC DNA]</scope>
    <source>
        <strain evidence="9 10">HX-2-15</strain>
    </source>
</reference>
<evidence type="ECO:0000313" key="10">
    <source>
        <dbReference type="Proteomes" id="UP000310016"/>
    </source>
</evidence>
<feature type="signal peptide" evidence="7">
    <location>
        <begin position="1"/>
        <end position="21"/>
    </location>
</feature>
<comment type="caution">
    <text evidence="9">The sequence shown here is derived from an EMBL/GenBank/DDBJ whole genome shotgun (WGS) entry which is preliminary data.</text>
</comment>
<evidence type="ECO:0000256" key="6">
    <source>
        <dbReference type="RuleBase" id="RU003983"/>
    </source>
</evidence>
<dbReference type="RefSeq" id="WP_136773902.1">
    <property type="nucleotide sequence ID" value="NZ_CP156074.1"/>
</dbReference>
<dbReference type="GO" id="GO:0004222">
    <property type="term" value="F:metalloendopeptidase activity"/>
    <property type="evidence" value="ECO:0007669"/>
    <property type="project" value="InterPro"/>
</dbReference>
<dbReference type="InterPro" id="IPR001915">
    <property type="entry name" value="Peptidase_M48"/>
</dbReference>
<feature type="chain" id="PRO_5020440530" evidence="7">
    <location>
        <begin position="22"/>
        <end position="290"/>
    </location>
</feature>
<dbReference type="InterPro" id="IPR051156">
    <property type="entry name" value="Mito/Outer_Membr_Metalloprot"/>
</dbReference>
<evidence type="ECO:0000256" key="5">
    <source>
        <dbReference type="ARBA" id="ARBA00023049"/>
    </source>
</evidence>
<accession>A0A4U0Q8H9</accession>
<gene>
    <name evidence="9" type="ORF">FAZ21_13180</name>
</gene>
<dbReference type="PANTHER" id="PTHR22726:SF1">
    <property type="entry name" value="METALLOENDOPEPTIDASE OMA1, MITOCHONDRIAL"/>
    <property type="match status" value="1"/>
</dbReference>
<protein>
    <submittedName>
        <fullName evidence="9">Peptidase M48</fullName>
    </submittedName>
</protein>
<evidence type="ECO:0000256" key="1">
    <source>
        <dbReference type="ARBA" id="ARBA00022670"/>
    </source>
</evidence>
<evidence type="ECO:0000259" key="8">
    <source>
        <dbReference type="Pfam" id="PF01435"/>
    </source>
</evidence>
<dbReference type="AlphaFoldDB" id="A0A4U0Q8H9"/>
<organism evidence="9 10">
    <name type="scientific">Chitiniphilus eburneus</name>
    <dbReference type="NCBI Taxonomy" id="2571148"/>
    <lineage>
        <taxon>Bacteria</taxon>
        <taxon>Pseudomonadati</taxon>
        <taxon>Pseudomonadota</taxon>
        <taxon>Betaproteobacteria</taxon>
        <taxon>Neisseriales</taxon>
        <taxon>Chitinibacteraceae</taxon>
        <taxon>Chitiniphilus</taxon>
    </lineage>
</organism>
<keyword evidence="7" id="KW-0732">Signal</keyword>
<keyword evidence="2" id="KW-0479">Metal-binding</keyword>
<dbReference type="EMBL" id="SUMF01000015">
    <property type="protein sequence ID" value="TJZ72074.1"/>
    <property type="molecule type" value="Genomic_DNA"/>
</dbReference>
<evidence type="ECO:0000256" key="2">
    <source>
        <dbReference type="ARBA" id="ARBA00022723"/>
    </source>
</evidence>
<evidence type="ECO:0000256" key="3">
    <source>
        <dbReference type="ARBA" id="ARBA00022801"/>
    </source>
</evidence>
<evidence type="ECO:0000313" key="9">
    <source>
        <dbReference type="EMBL" id="TJZ72074.1"/>
    </source>
</evidence>
<dbReference type="PANTHER" id="PTHR22726">
    <property type="entry name" value="METALLOENDOPEPTIDASE OMA1"/>
    <property type="match status" value="1"/>
</dbReference>
<dbReference type="GO" id="GO:0016020">
    <property type="term" value="C:membrane"/>
    <property type="evidence" value="ECO:0007669"/>
    <property type="project" value="TreeGrafter"/>
</dbReference>
<dbReference type="Proteomes" id="UP000310016">
    <property type="component" value="Unassembled WGS sequence"/>
</dbReference>
<keyword evidence="10" id="KW-1185">Reference proteome</keyword>
<keyword evidence="5 6" id="KW-0482">Metalloprotease</keyword>
<proteinExistence type="inferred from homology"/>
<evidence type="ECO:0000256" key="7">
    <source>
        <dbReference type="SAM" id="SignalP"/>
    </source>
</evidence>
<feature type="domain" description="Peptidase M48" evidence="8">
    <location>
        <begin position="84"/>
        <end position="266"/>
    </location>
</feature>
<keyword evidence="4 6" id="KW-0862">Zinc</keyword>
<sequence>MFQANRLLCALALAIALPAQALDLGKIVDKLNENPDLVNAVGGVIQNTVDANRTIGPKEEATIGDGLAANLLGAAPLVNDAGLQRYVNQVGQWLASRSDAPSLNWRFGVIDSPNVNSFATPGGVILLTRGLYLELRNEGELAGVLAHEINHVVLHHQIRAIQSGKGREALGSALQGFTSYKQGNARQLGANAISGMSEVFVRGLDKDDEYEADVRGMVLAARAGYNPYSLVSVLQTLGEINPSDSTVKLMFSTHPTPGERLNKIDQVVGDKLERYADGVEDTKRFYRLRK</sequence>
<keyword evidence="1 6" id="KW-0645">Protease</keyword>
<dbReference type="Pfam" id="PF01435">
    <property type="entry name" value="Peptidase_M48"/>
    <property type="match status" value="1"/>
</dbReference>
<evidence type="ECO:0000256" key="4">
    <source>
        <dbReference type="ARBA" id="ARBA00022833"/>
    </source>
</evidence>
<dbReference type="GO" id="GO:0051603">
    <property type="term" value="P:proteolysis involved in protein catabolic process"/>
    <property type="evidence" value="ECO:0007669"/>
    <property type="project" value="TreeGrafter"/>
</dbReference>
<dbReference type="OrthoDB" id="9810445at2"/>
<comment type="cofactor">
    <cofactor evidence="6">
        <name>Zn(2+)</name>
        <dbReference type="ChEBI" id="CHEBI:29105"/>
    </cofactor>
    <text evidence="6">Binds 1 zinc ion per subunit.</text>
</comment>
<name>A0A4U0Q8H9_9NEIS</name>
<dbReference type="GO" id="GO:0046872">
    <property type="term" value="F:metal ion binding"/>
    <property type="evidence" value="ECO:0007669"/>
    <property type="project" value="UniProtKB-KW"/>
</dbReference>
<comment type="similarity">
    <text evidence="6">Belongs to the peptidase M48 family.</text>
</comment>